<feature type="coiled-coil region" evidence="1">
    <location>
        <begin position="102"/>
        <end position="136"/>
    </location>
</feature>
<organism evidence="3 4">
    <name type="scientific">Circinella minor</name>
    <dbReference type="NCBI Taxonomy" id="1195481"/>
    <lineage>
        <taxon>Eukaryota</taxon>
        <taxon>Fungi</taxon>
        <taxon>Fungi incertae sedis</taxon>
        <taxon>Mucoromycota</taxon>
        <taxon>Mucoromycotina</taxon>
        <taxon>Mucoromycetes</taxon>
        <taxon>Mucorales</taxon>
        <taxon>Lichtheimiaceae</taxon>
        <taxon>Circinella</taxon>
    </lineage>
</organism>
<gene>
    <name evidence="3" type="ORF">INT45_010013</name>
</gene>
<evidence type="ECO:0000256" key="2">
    <source>
        <dbReference type="SAM" id="MobiDB-lite"/>
    </source>
</evidence>
<accession>A0A8H7S6I0</accession>
<keyword evidence="1" id="KW-0175">Coiled coil</keyword>
<dbReference type="Proteomes" id="UP000646827">
    <property type="component" value="Unassembled WGS sequence"/>
</dbReference>
<evidence type="ECO:0000256" key="1">
    <source>
        <dbReference type="SAM" id="Coils"/>
    </source>
</evidence>
<reference evidence="3 4" key="1">
    <citation type="submission" date="2020-12" db="EMBL/GenBank/DDBJ databases">
        <title>Metabolic potential, ecology and presence of endohyphal bacteria is reflected in genomic diversity of Mucoromycotina.</title>
        <authorList>
            <person name="Muszewska A."/>
            <person name="Okrasinska A."/>
            <person name="Steczkiewicz K."/>
            <person name="Drgas O."/>
            <person name="Orlowska M."/>
            <person name="Perlinska-Lenart U."/>
            <person name="Aleksandrzak-Piekarczyk T."/>
            <person name="Szatraj K."/>
            <person name="Zielenkiewicz U."/>
            <person name="Pilsyk S."/>
            <person name="Malc E."/>
            <person name="Mieczkowski P."/>
            <person name="Kruszewska J.S."/>
            <person name="Biernat P."/>
            <person name="Pawlowska J."/>
        </authorList>
    </citation>
    <scope>NUCLEOTIDE SEQUENCE [LARGE SCALE GENOMIC DNA]</scope>
    <source>
        <strain evidence="3 4">CBS 142.35</strain>
    </source>
</reference>
<sequence length="176" mass="20703">MSTTTINALDTLEHTIIDLSTIVNDKNSYIHRRHKSLPPSPPPPQLQPANNRDDRYSLSDNNLKRHVQNKNDNIKLFPTTEDIINEINYLADDVVKTAESRVEHFRREYNETVYQLESLKRKHHRILQQLREQQENDRIKTEYYQDLLRRQAKGEFISPSCYSTPSISSSKKSKKL</sequence>
<evidence type="ECO:0000313" key="4">
    <source>
        <dbReference type="Proteomes" id="UP000646827"/>
    </source>
</evidence>
<comment type="caution">
    <text evidence="3">The sequence shown here is derived from an EMBL/GenBank/DDBJ whole genome shotgun (WGS) entry which is preliminary data.</text>
</comment>
<feature type="region of interest" description="Disordered" evidence="2">
    <location>
        <begin position="32"/>
        <end position="51"/>
    </location>
</feature>
<dbReference type="AlphaFoldDB" id="A0A8H7S6I0"/>
<name>A0A8H7S6I0_9FUNG</name>
<evidence type="ECO:0000313" key="3">
    <source>
        <dbReference type="EMBL" id="KAG2223654.1"/>
    </source>
</evidence>
<protein>
    <submittedName>
        <fullName evidence="3">Uncharacterized protein</fullName>
    </submittedName>
</protein>
<dbReference type="EMBL" id="JAEPRB010000057">
    <property type="protein sequence ID" value="KAG2223654.1"/>
    <property type="molecule type" value="Genomic_DNA"/>
</dbReference>
<dbReference type="OrthoDB" id="10358596at2759"/>
<proteinExistence type="predicted"/>
<keyword evidence="4" id="KW-1185">Reference proteome</keyword>